<dbReference type="GO" id="GO:0016020">
    <property type="term" value="C:membrane"/>
    <property type="evidence" value="ECO:0007669"/>
    <property type="project" value="UniProtKB-SubCell"/>
</dbReference>
<sequence>MNRLAPDDSDARFLRRVLWLIVIAAVATALYLAQDLLILAFGSVLIAIVIHALADLYETHARFPKRPALIAAILSVLGFIALMVWLFGVEFRAQVNTLVVALPGLIDQLDDYMSQSPVGAKVVDAVRAAFAGSRVAQDIGQIVRGAGQLLLNTFIVLFGAIFFAVDPKVYERGLLLLIPPAKRAAVEDALGDVGSTLLLWLRAQLIQMTAMGTMVGIGLWIAGVPSAALLGLLTGISEFIPYVGPLAAMLPALGLAATAGTEPLLGALATFALVRIVQTNLVTPYVTGRVIAIPPALSLFAIIGTGAVFGVFGLFFSGGILVVTYTLMRSLYLREVLGEDIPPSRERRLFTAKGTPREPPATDPKSDSADDSPESLA</sequence>
<dbReference type="GO" id="GO:0055085">
    <property type="term" value="P:transmembrane transport"/>
    <property type="evidence" value="ECO:0007669"/>
    <property type="project" value="TreeGrafter"/>
</dbReference>
<dbReference type="InterPro" id="IPR002549">
    <property type="entry name" value="AI-2E-like"/>
</dbReference>
<evidence type="ECO:0000256" key="1">
    <source>
        <dbReference type="ARBA" id="ARBA00004141"/>
    </source>
</evidence>
<evidence type="ECO:0000313" key="8">
    <source>
        <dbReference type="EMBL" id="PCG08519.1"/>
    </source>
</evidence>
<evidence type="ECO:0000256" key="7">
    <source>
        <dbReference type="SAM" id="Phobius"/>
    </source>
</evidence>
<keyword evidence="9" id="KW-1185">Reference proteome</keyword>
<feature type="transmembrane region" description="Helical" evidence="7">
    <location>
        <begin position="69"/>
        <end position="88"/>
    </location>
</feature>
<dbReference type="AlphaFoldDB" id="A0A2A4HX94"/>
<evidence type="ECO:0000256" key="6">
    <source>
        <dbReference type="SAM" id="MobiDB-lite"/>
    </source>
</evidence>
<feature type="transmembrane region" description="Helical" evidence="7">
    <location>
        <begin position="13"/>
        <end position="32"/>
    </location>
</feature>
<evidence type="ECO:0000256" key="3">
    <source>
        <dbReference type="ARBA" id="ARBA00022692"/>
    </source>
</evidence>
<dbReference type="PANTHER" id="PTHR21716">
    <property type="entry name" value="TRANSMEMBRANE PROTEIN"/>
    <property type="match status" value="1"/>
</dbReference>
<comment type="caution">
    <text evidence="8">The sequence shown here is derived from an EMBL/GenBank/DDBJ whole genome shotgun (WGS) entry which is preliminary data.</text>
</comment>
<comment type="similarity">
    <text evidence="2">Belongs to the autoinducer-2 exporter (AI-2E) (TC 2.A.86) family.</text>
</comment>
<evidence type="ECO:0000256" key="2">
    <source>
        <dbReference type="ARBA" id="ARBA00009773"/>
    </source>
</evidence>
<dbReference type="RefSeq" id="WP_096612913.1">
    <property type="nucleotide sequence ID" value="NZ_NWVD01000005.1"/>
</dbReference>
<name>A0A2A4HX94_9SPHN</name>
<feature type="transmembrane region" description="Helical" evidence="7">
    <location>
        <begin position="210"/>
        <end position="233"/>
    </location>
</feature>
<comment type="subcellular location">
    <subcellularLocation>
        <location evidence="1">Membrane</location>
        <topology evidence="1">Multi-pass membrane protein</topology>
    </subcellularLocation>
</comment>
<keyword evidence="3 7" id="KW-0812">Transmembrane</keyword>
<feature type="transmembrane region" description="Helical" evidence="7">
    <location>
        <begin position="38"/>
        <end position="57"/>
    </location>
</feature>
<feature type="transmembrane region" description="Helical" evidence="7">
    <location>
        <begin position="299"/>
        <end position="327"/>
    </location>
</feature>
<keyword evidence="5 7" id="KW-0472">Membrane</keyword>
<reference evidence="8 9" key="1">
    <citation type="submission" date="2017-09" db="EMBL/GenBank/DDBJ databases">
        <title>Sphingomonas ginsenosidimutans KACC 14949, whole genome shotgun sequence.</title>
        <authorList>
            <person name="Feng G."/>
            <person name="Zhu H."/>
        </authorList>
    </citation>
    <scope>NUCLEOTIDE SEQUENCE [LARGE SCALE GENOMIC DNA]</scope>
    <source>
        <strain evidence="8 9">KACC 14949</strain>
    </source>
</reference>
<keyword evidence="4 7" id="KW-1133">Transmembrane helix</keyword>
<organism evidence="8 9">
    <name type="scientific">Sphingomonas ginsenosidimutans</name>
    <dbReference type="NCBI Taxonomy" id="862134"/>
    <lineage>
        <taxon>Bacteria</taxon>
        <taxon>Pseudomonadati</taxon>
        <taxon>Pseudomonadota</taxon>
        <taxon>Alphaproteobacteria</taxon>
        <taxon>Sphingomonadales</taxon>
        <taxon>Sphingomonadaceae</taxon>
        <taxon>Sphingomonas</taxon>
    </lineage>
</organism>
<feature type="region of interest" description="Disordered" evidence="6">
    <location>
        <begin position="347"/>
        <end position="377"/>
    </location>
</feature>
<evidence type="ECO:0000256" key="4">
    <source>
        <dbReference type="ARBA" id="ARBA00022989"/>
    </source>
</evidence>
<dbReference type="PANTHER" id="PTHR21716:SF62">
    <property type="entry name" value="TRANSPORT PROTEIN YDBI-RELATED"/>
    <property type="match status" value="1"/>
</dbReference>
<evidence type="ECO:0000256" key="5">
    <source>
        <dbReference type="ARBA" id="ARBA00023136"/>
    </source>
</evidence>
<gene>
    <name evidence="8" type="ORF">COA17_12655</name>
</gene>
<evidence type="ECO:0000313" key="9">
    <source>
        <dbReference type="Proteomes" id="UP000218784"/>
    </source>
</evidence>
<dbReference type="Pfam" id="PF01594">
    <property type="entry name" value="AI-2E_transport"/>
    <property type="match status" value="1"/>
</dbReference>
<dbReference type="EMBL" id="NWVD01000005">
    <property type="protein sequence ID" value="PCG08519.1"/>
    <property type="molecule type" value="Genomic_DNA"/>
</dbReference>
<protein>
    <submittedName>
        <fullName evidence="8">AI-2E family transporter</fullName>
    </submittedName>
</protein>
<proteinExistence type="inferred from homology"/>
<feature type="transmembrane region" description="Helical" evidence="7">
    <location>
        <begin position="146"/>
        <end position="165"/>
    </location>
</feature>
<accession>A0A2A4HX94</accession>
<dbReference type="Proteomes" id="UP000218784">
    <property type="component" value="Unassembled WGS sequence"/>
</dbReference>